<name>W2LTE9_PHYNI</name>
<reference evidence="1" key="1">
    <citation type="submission" date="2013-11" db="EMBL/GenBank/DDBJ databases">
        <title>The Genome Sequence of Phytophthora parasitica CHvinca01.</title>
        <authorList>
            <consortium name="The Broad Institute Genomics Platform"/>
            <person name="Russ C."/>
            <person name="Tyler B."/>
            <person name="Panabieres F."/>
            <person name="Shan W."/>
            <person name="Tripathy S."/>
            <person name="Grunwald N."/>
            <person name="Machado M."/>
            <person name="Johnson C.S."/>
            <person name="Arredondo F."/>
            <person name="Hong C."/>
            <person name="Coffey M."/>
            <person name="Young S.K."/>
            <person name="Zeng Q."/>
            <person name="Gargeya S."/>
            <person name="Fitzgerald M."/>
            <person name="Abouelleil A."/>
            <person name="Alvarado L."/>
            <person name="Chapman S.B."/>
            <person name="Gainer-Dewar J."/>
            <person name="Goldberg J."/>
            <person name="Griggs A."/>
            <person name="Gujja S."/>
            <person name="Hansen M."/>
            <person name="Howarth C."/>
            <person name="Imamovic A."/>
            <person name="Ireland A."/>
            <person name="Larimer J."/>
            <person name="McCowan C."/>
            <person name="Murphy C."/>
            <person name="Pearson M."/>
            <person name="Poon T.W."/>
            <person name="Priest M."/>
            <person name="Roberts A."/>
            <person name="Saif S."/>
            <person name="Shea T."/>
            <person name="Sykes S."/>
            <person name="Wortman J."/>
            <person name="Nusbaum C."/>
            <person name="Birren B."/>
        </authorList>
    </citation>
    <scope>NUCLEOTIDE SEQUENCE [LARGE SCALE GENOMIC DNA]</scope>
    <source>
        <strain evidence="1">CHvinca01</strain>
    </source>
</reference>
<organism evidence="1">
    <name type="scientific">Phytophthora nicotianae</name>
    <name type="common">Potato buckeye rot agent</name>
    <name type="synonym">Phytophthora parasitica</name>
    <dbReference type="NCBI Taxonomy" id="4792"/>
    <lineage>
        <taxon>Eukaryota</taxon>
        <taxon>Sar</taxon>
        <taxon>Stramenopiles</taxon>
        <taxon>Oomycota</taxon>
        <taxon>Peronosporomycetes</taxon>
        <taxon>Peronosporales</taxon>
        <taxon>Peronosporaceae</taxon>
        <taxon>Phytophthora</taxon>
    </lineage>
</organism>
<proteinExistence type="predicted"/>
<dbReference type="AlphaFoldDB" id="W2LTE9"/>
<dbReference type="EMBL" id="KI677952">
    <property type="protein sequence ID" value="ETM00632.1"/>
    <property type="molecule type" value="Genomic_DNA"/>
</dbReference>
<gene>
    <name evidence="1" type="ORF">L917_02663</name>
</gene>
<evidence type="ECO:0000313" key="1">
    <source>
        <dbReference type="EMBL" id="ETM00632.1"/>
    </source>
</evidence>
<accession>W2LTE9</accession>
<dbReference type="Proteomes" id="UP000054423">
    <property type="component" value="Unassembled WGS sequence"/>
</dbReference>
<protein>
    <submittedName>
        <fullName evidence="1">Uncharacterized protein</fullName>
    </submittedName>
</protein>
<sequence length="78" mass="8536">MEACAQAINWQRYHPECEAFVSSGLLGYRFNCSSSSSAAEYHQQLVPGFASIDDRMWASLSAESKSSSYPPCVPAVII</sequence>